<keyword evidence="2" id="KW-0276">Fatty acid metabolism</keyword>
<accession>A0A7S3M9T8</accession>
<dbReference type="PANTHER" id="PTHR43272:SF32">
    <property type="entry name" value="AMP-DEPENDENT SYNTHETASE_LIGASE DOMAIN-CONTAINING PROTEIN"/>
    <property type="match status" value="1"/>
</dbReference>
<dbReference type="GO" id="GO:0004467">
    <property type="term" value="F:long-chain fatty acid-CoA ligase activity"/>
    <property type="evidence" value="ECO:0007669"/>
    <property type="project" value="TreeGrafter"/>
</dbReference>
<dbReference type="GO" id="GO:0005783">
    <property type="term" value="C:endoplasmic reticulum"/>
    <property type="evidence" value="ECO:0007669"/>
    <property type="project" value="TreeGrafter"/>
</dbReference>
<keyword evidence="1" id="KW-0436">Ligase</keyword>
<dbReference type="SUPFAM" id="SSF56801">
    <property type="entry name" value="Acetyl-CoA synthetase-like"/>
    <property type="match status" value="1"/>
</dbReference>
<dbReference type="AlphaFoldDB" id="A0A7S3M9T8"/>
<evidence type="ECO:0000256" key="3">
    <source>
        <dbReference type="ARBA" id="ARBA00023098"/>
    </source>
</evidence>
<reference evidence="5" key="1">
    <citation type="submission" date="2021-01" db="EMBL/GenBank/DDBJ databases">
        <authorList>
            <person name="Corre E."/>
            <person name="Pelletier E."/>
            <person name="Niang G."/>
            <person name="Scheremetjew M."/>
            <person name="Finn R."/>
            <person name="Kale V."/>
            <person name="Holt S."/>
            <person name="Cochrane G."/>
            <person name="Meng A."/>
            <person name="Brown T."/>
            <person name="Cohen L."/>
        </authorList>
    </citation>
    <scope>NUCLEOTIDE SEQUENCE</scope>
    <source>
        <strain evidence="5">CCAP 955/1</strain>
    </source>
</reference>
<organism evidence="5">
    <name type="scientific">Spumella elongata</name>
    <dbReference type="NCBI Taxonomy" id="89044"/>
    <lineage>
        <taxon>Eukaryota</taxon>
        <taxon>Sar</taxon>
        <taxon>Stramenopiles</taxon>
        <taxon>Ochrophyta</taxon>
        <taxon>Chrysophyceae</taxon>
        <taxon>Chromulinales</taxon>
        <taxon>Chromulinaceae</taxon>
        <taxon>Spumella</taxon>
    </lineage>
</organism>
<keyword evidence="3" id="KW-0443">Lipid metabolism</keyword>
<gene>
    <name evidence="5" type="ORF">SELO1098_LOCUS19128</name>
</gene>
<dbReference type="PANTHER" id="PTHR43272">
    <property type="entry name" value="LONG-CHAIN-FATTY-ACID--COA LIGASE"/>
    <property type="match status" value="1"/>
</dbReference>
<evidence type="ECO:0000313" key="5">
    <source>
        <dbReference type="EMBL" id="CAE0290283.1"/>
    </source>
</evidence>
<dbReference type="PROSITE" id="PS00455">
    <property type="entry name" value="AMP_BINDING"/>
    <property type="match status" value="1"/>
</dbReference>
<proteinExistence type="predicted"/>
<sequence>MTNNAEACHYITEHSKAEVLVLEGNFQLKKYAGISKDKLPHLKAIVVYGEAADPALVAKCNFPVHSWEDFLKLGSDIPSSEVDARANSLRPGHCASLIYTSGTTGPPKAVMISHDNITWTAQNIIDHYMYLSHEDRIVSYLPLSHIAAQIIDIFAIMQLGACTYFAQPDALKGTLTVTMKEVRPTFFFGVPRVWEKIEEKMVQIGRSNSGVMLLLAKWAKSLGAEHCRMAQYGNGGGAPCCYSAANAIVLTNIKKALGLDQAKGCFTAAAPISTDTLNYFASLDIPVYEVFGQSECTGPHTVSFRHCWKIGTCGRPLKGTESMLAPSTGELCYRGRHIFMGYMYMPDKTAETIDDDGFLHSGDVAEFDNDVDKDIVGPGGFMKITGRIKELIITAGGENVPPVLIENEVKAAMVAVSNCMVIGDKRKFLTLLVSLKVEVDGEARPTDQLAADSLFIGEQIGSAAKTYSEAKADPLWKDYIDKGVKTANSKTTSNAQIVQKWTWLPVDFSEKAGDLTPTLKLKRSVVTEKNAALIDSLYEGSE</sequence>
<dbReference type="GO" id="GO:0016020">
    <property type="term" value="C:membrane"/>
    <property type="evidence" value="ECO:0007669"/>
    <property type="project" value="TreeGrafter"/>
</dbReference>
<dbReference type="InterPro" id="IPR000873">
    <property type="entry name" value="AMP-dep_synth/lig_dom"/>
</dbReference>
<evidence type="ECO:0000256" key="1">
    <source>
        <dbReference type="ARBA" id="ARBA00022598"/>
    </source>
</evidence>
<feature type="domain" description="AMP-dependent synthetase/ligase" evidence="4">
    <location>
        <begin position="4"/>
        <end position="342"/>
    </location>
</feature>
<dbReference type="InterPro" id="IPR042099">
    <property type="entry name" value="ANL_N_sf"/>
</dbReference>
<dbReference type="Pfam" id="PF00501">
    <property type="entry name" value="AMP-binding"/>
    <property type="match status" value="1"/>
</dbReference>
<name>A0A7S3M9T8_9STRA</name>
<dbReference type="InterPro" id="IPR020845">
    <property type="entry name" value="AMP-binding_CS"/>
</dbReference>
<evidence type="ECO:0000256" key="2">
    <source>
        <dbReference type="ARBA" id="ARBA00022832"/>
    </source>
</evidence>
<dbReference type="Pfam" id="PF23562">
    <property type="entry name" value="AMP-binding_C_3"/>
    <property type="match status" value="1"/>
</dbReference>
<dbReference type="EMBL" id="HBIC01037441">
    <property type="protein sequence ID" value="CAE0290283.1"/>
    <property type="molecule type" value="Transcribed_RNA"/>
</dbReference>
<dbReference type="Gene3D" id="3.40.50.12780">
    <property type="entry name" value="N-terminal domain of ligase-like"/>
    <property type="match status" value="1"/>
</dbReference>
<evidence type="ECO:0000259" key="4">
    <source>
        <dbReference type="Pfam" id="PF00501"/>
    </source>
</evidence>
<protein>
    <recommendedName>
        <fullName evidence="4">AMP-dependent synthetase/ligase domain-containing protein</fullName>
    </recommendedName>
</protein>